<proteinExistence type="predicted"/>
<dbReference type="EMBL" id="DF967972">
    <property type="protein sequence ID" value="GAP14456.1"/>
    <property type="molecule type" value="Genomic_DNA"/>
</dbReference>
<dbReference type="Proteomes" id="UP000055060">
    <property type="component" value="Unassembled WGS sequence"/>
</dbReference>
<sequence>MNPGSGIFPGVFLTGKNPPGLVETNLHLRPISGVTTFALEKILYIG</sequence>
<evidence type="ECO:0000313" key="2">
    <source>
        <dbReference type="Proteomes" id="UP000055060"/>
    </source>
</evidence>
<reference evidence="1" key="1">
    <citation type="submission" date="2015-07" db="EMBL/GenBank/DDBJ databases">
        <title>Draft Genome Sequences of Anaerolinea thermolimosa IMO-1, Bellilinea caldifistulae GOMI-1, Leptolinea tardivitalis YMTK-2, Levilinea saccharolytica KIBI-1,Longilinea arvoryzae KOME-1, Previously Described as Members of the Anaerolineaceae (Chloroflexi).</title>
        <authorList>
            <person name="Sekiguchi Y."/>
            <person name="Ohashi A."/>
            <person name="Matsuura N."/>
            <person name="Tourlousse M.D."/>
        </authorList>
    </citation>
    <scope>NUCLEOTIDE SEQUENCE [LARGE SCALE GENOMIC DNA]</scope>
    <source>
        <strain evidence="1">KOME-1</strain>
    </source>
</reference>
<organism evidence="1">
    <name type="scientific">Longilinea arvoryzae</name>
    <dbReference type="NCBI Taxonomy" id="360412"/>
    <lineage>
        <taxon>Bacteria</taxon>
        <taxon>Bacillati</taxon>
        <taxon>Chloroflexota</taxon>
        <taxon>Anaerolineae</taxon>
        <taxon>Anaerolineales</taxon>
        <taxon>Anaerolineaceae</taxon>
        <taxon>Longilinea</taxon>
    </lineage>
</organism>
<protein>
    <submittedName>
        <fullName evidence="1">Uncharacterized protein</fullName>
    </submittedName>
</protein>
<name>A0A0S7BJH1_9CHLR</name>
<keyword evidence="2" id="KW-1185">Reference proteome</keyword>
<accession>A0A0S7BJH1</accession>
<gene>
    <name evidence="1" type="ORF">LARV_02225</name>
</gene>
<evidence type="ECO:0000313" key="1">
    <source>
        <dbReference type="EMBL" id="GAP14456.1"/>
    </source>
</evidence>
<dbReference type="AlphaFoldDB" id="A0A0S7BJH1"/>